<dbReference type="AlphaFoldDB" id="A0A433D8Z4"/>
<accession>A0A433D8Z4</accession>
<evidence type="ECO:0000313" key="3">
    <source>
        <dbReference type="Proteomes" id="UP000268093"/>
    </source>
</evidence>
<comment type="caution">
    <text evidence="2">The sequence shown here is derived from an EMBL/GenBank/DDBJ whole genome shotgun (WGS) entry which is preliminary data.</text>
</comment>
<organism evidence="2 3">
    <name type="scientific">Jimgerdemannia flammicorona</name>
    <dbReference type="NCBI Taxonomy" id="994334"/>
    <lineage>
        <taxon>Eukaryota</taxon>
        <taxon>Fungi</taxon>
        <taxon>Fungi incertae sedis</taxon>
        <taxon>Mucoromycota</taxon>
        <taxon>Mucoromycotina</taxon>
        <taxon>Endogonomycetes</taxon>
        <taxon>Endogonales</taxon>
        <taxon>Endogonaceae</taxon>
        <taxon>Jimgerdemannia</taxon>
    </lineage>
</organism>
<proteinExistence type="predicted"/>
<keyword evidence="3" id="KW-1185">Reference proteome</keyword>
<protein>
    <submittedName>
        <fullName evidence="2">Uncharacterized protein</fullName>
    </submittedName>
</protein>
<sequence length="102" mass="11279">MHGLLRLTHLHLRDLAELFACEEPVNKHADSSINSLPSAKPMSLVVRHSSMKALVTGKNRHYGLPLNALCGLMSSRIPPGRLPRGRHPSDQLPYQSIKVVNV</sequence>
<feature type="region of interest" description="Disordered" evidence="1">
    <location>
        <begin position="80"/>
        <end position="102"/>
    </location>
</feature>
<evidence type="ECO:0000313" key="2">
    <source>
        <dbReference type="EMBL" id="RUP47292.1"/>
    </source>
</evidence>
<reference evidence="2 3" key="1">
    <citation type="journal article" date="2018" name="New Phytol.">
        <title>Phylogenomics of Endogonaceae and evolution of mycorrhizas within Mucoromycota.</title>
        <authorList>
            <person name="Chang Y."/>
            <person name="Desiro A."/>
            <person name="Na H."/>
            <person name="Sandor L."/>
            <person name="Lipzen A."/>
            <person name="Clum A."/>
            <person name="Barry K."/>
            <person name="Grigoriev I.V."/>
            <person name="Martin F.M."/>
            <person name="Stajich J.E."/>
            <person name="Smith M.E."/>
            <person name="Bonito G."/>
            <person name="Spatafora J.W."/>
        </authorList>
    </citation>
    <scope>NUCLEOTIDE SEQUENCE [LARGE SCALE GENOMIC DNA]</scope>
    <source>
        <strain evidence="2 3">GMNB39</strain>
    </source>
</reference>
<name>A0A433D8Z4_9FUNG</name>
<dbReference type="Proteomes" id="UP000268093">
    <property type="component" value="Unassembled WGS sequence"/>
</dbReference>
<gene>
    <name evidence="2" type="ORF">BC936DRAFT_145903</name>
</gene>
<evidence type="ECO:0000256" key="1">
    <source>
        <dbReference type="SAM" id="MobiDB-lite"/>
    </source>
</evidence>
<dbReference type="EMBL" id="RBNI01004707">
    <property type="protein sequence ID" value="RUP47292.1"/>
    <property type="molecule type" value="Genomic_DNA"/>
</dbReference>